<dbReference type="AlphaFoldDB" id="A0A7Z0EGB5"/>
<dbReference type="Gene3D" id="3.40.50.1820">
    <property type="entry name" value="alpha/beta hydrolase"/>
    <property type="match status" value="1"/>
</dbReference>
<proteinExistence type="predicted"/>
<dbReference type="PANTHER" id="PTHR46623">
    <property type="entry name" value="CARBOXYMETHYLENEBUTENOLIDASE-RELATED"/>
    <property type="match status" value="1"/>
</dbReference>
<evidence type="ECO:0000313" key="3">
    <source>
        <dbReference type="Proteomes" id="UP000537260"/>
    </source>
</evidence>
<sequence>MNGMSDITHGAGTVQAYRSEPGADVPVRGALLVVHEVWGLVDQIKRVADRFAAEGYLVLAPDLFAHRDLDSDEIAALQAAAFGSDPEARNRVQPRLRELMAPLNSPDFSAAADVDLRACFDELTAQPGINGRVGVVGFCFGGSQAYSLAVHEPRLRAAVPFYGQANYSVAELGGIRCRIQAFYGANDVRLMAALPEFRQQLSAAGVDFRAEVFPDCGHAFFNETNLGAFNANAATRAWRITLDFLSESLAG</sequence>
<dbReference type="RefSeq" id="WP_246318388.1">
    <property type="nucleotide sequence ID" value="NZ_JACCFM010000001.1"/>
</dbReference>
<evidence type="ECO:0000313" key="2">
    <source>
        <dbReference type="EMBL" id="NYJ20414.1"/>
    </source>
</evidence>
<accession>A0A7Z0EGB5</accession>
<dbReference type="Pfam" id="PF01738">
    <property type="entry name" value="DLH"/>
    <property type="match status" value="1"/>
</dbReference>
<dbReference type="EMBL" id="JACCFM010000001">
    <property type="protein sequence ID" value="NYJ20414.1"/>
    <property type="molecule type" value="Genomic_DNA"/>
</dbReference>
<dbReference type="InterPro" id="IPR029058">
    <property type="entry name" value="AB_hydrolase_fold"/>
</dbReference>
<dbReference type="Proteomes" id="UP000537260">
    <property type="component" value="Unassembled WGS sequence"/>
</dbReference>
<feature type="domain" description="Dienelactone hydrolase" evidence="1">
    <location>
        <begin position="29"/>
        <end position="247"/>
    </location>
</feature>
<keyword evidence="3" id="KW-1185">Reference proteome</keyword>
<dbReference type="SUPFAM" id="SSF53474">
    <property type="entry name" value="alpha/beta-Hydrolases"/>
    <property type="match status" value="1"/>
</dbReference>
<gene>
    <name evidence="2" type="ORF">HNR05_002205</name>
</gene>
<comment type="caution">
    <text evidence="2">The sequence shown here is derived from an EMBL/GenBank/DDBJ whole genome shotgun (WGS) entry which is preliminary data.</text>
</comment>
<dbReference type="InterPro" id="IPR002925">
    <property type="entry name" value="Dienelactn_hydro"/>
</dbReference>
<organism evidence="2 3">
    <name type="scientific">Glaciibacter psychrotolerans</name>
    <dbReference type="NCBI Taxonomy" id="670054"/>
    <lineage>
        <taxon>Bacteria</taxon>
        <taxon>Bacillati</taxon>
        <taxon>Actinomycetota</taxon>
        <taxon>Actinomycetes</taxon>
        <taxon>Micrococcales</taxon>
        <taxon>Microbacteriaceae</taxon>
        <taxon>Glaciibacter</taxon>
    </lineage>
</organism>
<keyword evidence="2" id="KW-0378">Hydrolase</keyword>
<dbReference type="EC" id="3.1.1.45" evidence="2"/>
<dbReference type="GO" id="GO:0008806">
    <property type="term" value="F:carboxymethylenebutenolidase activity"/>
    <property type="evidence" value="ECO:0007669"/>
    <property type="project" value="UniProtKB-EC"/>
</dbReference>
<evidence type="ECO:0000259" key="1">
    <source>
        <dbReference type="Pfam" id="PF01738"/>
    </source>
</evidence>
<dbReference type="PANTHER" id="PTHR46623:SF6">
    <property type="entry name" value="ALPHA_BETA-HYDROLASES SUPERFAMILY PROTEIN"/>
    <property type="match status" value="1"/>
</dbReference>
<protein>
    <submittedName>
        <fullName evidence="2">Carboxymethylenebutenolidase</fullName>
        <ecNumber evidence="2">3.1.1.45</ecNumber>
    </submittedName>
</protein>
<dbReference type="InterPro" id="IPR051049">
    <property type="entry name" value="Dienelactone_hydrolase-like"/>
</dbReference>
<reference evidence="2 3" key="1">
    <citation type="submission" date="2020-07" db="EMBL/GenBank/DDBJ databases">
        <title>Sequencing the genomes of 1000 actinobacteria strains.</title>
        <authorList>
            <person name="Klenk H.-P."/>
        </authorList>
    </citation>
    <scope>NUCLEOTIDE SEQUENCE [LARGE SCALE GENOMIC DNA]</scope>
    <source>
        <strain evidence="2 3">LI1</strain>
    </source>
</reference>
<name>A0A7Z0EGB5_9MICO</name>